<organism evidence="1">
    <name type="scientific">Rhizophora mucronata</name>
    <name type="common">Asiatic mangrove</name>
    <dbReference type="NCBI Taxonomy" id="61149"/>
    <lineage>
        <taxon>Eukaryota</taxon>
        <taxon>Viridiplantae</taxon>
        <taxon>Streptophyta</taxon>
        <taxon>Embryophyta</taxon>
        <taxon>Tracheophyta</taxon>
        <taxon>Spermatophyta</taxon>
        <taxon>Magnoliopsida</taxon>
        <taxon>eudicotyledons</taxon>
        <taxon>Gunneridae</taxon>
        <taxon>Pentapetalae</taxon>
        <taxon>rosids</taxon>
        <taxon>fabids</taxon>
        <taxon>Malpighiales</taxon>
        <taxon>Rhizophoraceae</taxon>
        <taxon>Rhizophora</taxon>
    </lineage>
</organism>
<dbReference type="AlphaFoldDB" id="A0A2P2PA47"/>
<protein>
    <submittedName>
        <fullName evidence="1">Uncharacterized protein</fullName>
    </submittedName>
</protein>
<dbReference type="EMBL" id="GGEC01071150">
    <property type="protein sequence ID" value="MBX51634.1"/>
    <property type="molecule type" value="Transcribed_RNA"/>
</dbReference>
<name>A0A2P2PA47_RHIMU</name>
<sequence length="37" mass="4246">MPVEDPSHCDHMNRCTDCHLGEITIFKCSEPIPHHSK</sequence>
<reference evidence="1" key="1">
    <citation type="submission" date="2018-02" db="EMBL/GenBank/DDBJ databases">
        <title>Rhizophora mucronata_Transcriptome.</title>
        <authorList>
            <person name="Meera S.P."/>
            <person name="Sreeshan A."/>
            <person name="Augustine A."/>
        </authorList>
    </citation>
    <scope>NUCLEOTIDE SEQUENCE</scope>
    <source>
        <tissue evidence="1">Leaf</tissue>
    </source>
</reference>
<evidence type="ECO:0000313" key="1">
    <source>
        <dbReference type="EMBL" id="MBX51634.1"/>
    </source>
</evidence>
<proteinExistence type="predicted"/>
<accession>A0A2P2PA47</accession>